<keyword evidence="3" id="KW-1185">Reference proteome</keyword>
<dbReference type="RefSeq" id="WP_271198816.1">
    <property type="nucleotide sequence ID" value="NZ_BSFL01000001.1"/>
</dbReference>
<proteinExistence type="predicted"/>
<reference evidence="2" key="1">
    <citation type="journal article" date="2014" name="Int. J. Syst. Evol. Microbiol.">
        <title>Complete genome sequence of Corynebacterium casei LMG S-19264T (=DSM 44701T), isolated from a smear-ripened cheese.</title>
        <authorList>
            <consortium name="US DOE Joint Genome Institute (JGI-PGF)"/>
            <person name="Walter F."/>
            <person name="Albersmeier A."/>
            <person name="Kalinowski J."/>
            <person name="Ruckert C."/>
        </authorList>
    </citation>
    <scope>NUCLEOTIDE SEQUENCE</scope>
    <source>
        <strain evidence="2">VKM B-2748</strain>
    </source>
</reference>
<evidence type="ECO:0000313" key="3">
    <source>
        <dbReference type="Proteomes" id="UP001143309"/>
    </source>
</evidence>
<dbReference type="AlphaFoldDB" id="A0A9W6JII7"/>
<organism evidence="2 3">
    <name type="scientific">Methylopila turkensis</name>
    <dbReference type="NCBI Taxonomy" id="1437816"/>
    <lineage>
        <taxon>Bacteria</taxon>
        <taxon>Pseudomonadati</taxon>
        <taxon>Pseudomonadota</taxon>
        <taxon>Alphaproteobacteria</taxon>
        <taxon>Hyphomicrobiales</taxon>
        <taxon>Methylopilaceae</taxon>
        <taxon>Methylopila</taxon>
    </lineage>
</organism>
<evidence type="ECO:0000256" key="1">
    <source>
        <dbReference type="SAM" id="Phobius"/>
    </source>
</evidence>
<dbReference type="InterPro" id="IPR017495">
    <property type="entry name" value="PuhC"/>
</dbReference>
<gene>
    <name evidence="2" type="ORF">GCM10008174_00270</name>
</gene>
<sequence>MSVTADNLAPPRIALIGAGLLAAAAFGAALLGRADIGAMRNSQSPTVESRSLVILATGVGSSSVFDAETGALIRATSPGVEDGFVWGAVNGLSYGRKRVGGALDAPYMLVRRADGKLTLTDSVTGQRVLLNSFGTSNVAAFDRLLAHKEAAR</sequence>
<keyword evidence="1" id="KW-1133">Transmembrane helix</keyword>
<accession>A0A9W6JII7</accession>
<feature type="transmembrane region" description="Helical" evidence="1">
    <location>
        <begin position="12"/>
        <end position="32"/>
    </location>
</feature>
<keyword evidence="1" id="KW-0472">Membrane</keyword>
<dbReference type="Proteomes" id="UP001143309">
    <property type="component" value="Unassembled WGS sequence"/>
</dbReference>
<dbReference type="NCBIfam" id="TIGR03054">
    <property type="entry name" value="photo_alph_chp1"/>
    <property type="match status" value="1"/>
</dbReference>
<protein>
    <recommendedName>
        <fullName evidence="4">Photosynthetic complex assembly protein</fullName>
    </recommendedName>
</protein>
<reference evidence="2" key="2">
    <citation type="submission" date="2023-01" db="EMBL/GenBank/DDBJ databases">
        <authorList>
            <person name="Sun Q."/>
            <person name="Evtushenko L."/>
        </authorList>
    </citation>
    <scope>NUCLEOTIDE SEQUENCE</scope>
    <source>
        <strain evidence="2">VKM B-2748</strain>
    </source>
</reference>
<name>A0A9W6JII7_9HYPH</name>
<evidence type="ECO:0000313" key="2">
    <source>
        <dbReference type="EMBL" id="GLK78286.1"/>
    </source>
</evidence>
<dbReference type="EMBL" id="BSFL01000001">
    <property type="protein sequence ID" value="GLK78286.1"/>
    <property type="molecule type" value="Genomic_DNA"/>
</dbReference>
<keyword evidence="1" id="KW-0812">Transmembrane</keyword>
<comment type="caution">
    <text evidence="2">The sequence shown here is derived from an EMBL/GenBank/DDBJ whole genome shotgun (WGS) entry which is preliminary data.</text>
</comment>
<evidence type="ECO:0008006" key="4">
    <source>
        <dbReference type="Google" id="ProtNLM"/>
    </source>
</evidence>